<evidence type="ECO:0000313" key="1">
    <source>
        <dbReference type="EMBL" id="KAL0283729.1"/>
    </source>
</evidence>
<proteinExistence type="predicted"/>
<accession>A0AAW2IND8</accession>
<organism evidence="1">
    <name type="scientific">Sesamum angustifolium</name>
    <dbReference type="NCBI Taxonomy" id="2727405"/>
    <lineage>
        <taxon>Eukaryota</taxon>
        <taxon>Viridiplantae</taxon>
        <taxon>Streptophyta</taxon>
        <taxon>Embryophyta</taxon>
        <taxon>Tracheophyta</taxon>
        <taxon>Spermatophyta</taxon>
        <taxon>Magnoliopsida</taxon>
        <taxon>eudicotyledons</taxon>
        <taxon>Gunneridae</taxon>
        <taxon>Pentapetalae</taxon>
        <taxon>asterids</taxon>
        <taxon>lamiids</taxon>
        <taxon>Lamiales</taxon>
        <taxon>Pedaliaceae</taxon>
        <taxon>Sesamum</taxon>
    </lineage>
</organism>
<protein>
    <submittedName>
        <fullName evidence="1">Uncharacterized protein</fullName>
    </submittedName>
</protein>
<dbReference type="AlphaFoldDB" id="A0AAW2IND8"/>
<gene>
    <name evidence="1" type="ORF">Sangu_2869900</name>
</gene>
<reference evidence="1" key="1">
    <citation type="submission" date="2020-06" db="EMBL/GenBank/DDBJ databases">
        <authorList>
            <person name="Li T."/>
            <person name="Hu X."/>
            <person name="Zhang T."/>
            <person name="Song X."/>
            <person name="Zhang H."/>
            <person name="Dai N."/>
            <person name="Sheng W."/>
            <person name="Hou X."/>
            <person name="Wei L."/>
        </authorList>
    </citation>
    <scope>NUCLEOTIDE SEQUENCE</scope>
    <source>
        <strain evidence="1">G01</strain>
        <tissue evidence="1">Leaf</tissue>
    </source>
</reference>
<sequence>MDGIMEMDLVNVGKRASKGALGTEQSDLSVSTPVGLEVANTDSVQVLALGTTTGHKARSYYYSSHVLSKKR</sequence>
<dbReference type="EMBL" id="JACGWK010001702">
    <property type="protein sequence ID" value="KAL0283729.1"/>
    <property type="molecule type" value="Genomic_DNA"/>
</dbReference>
<comment type="caution">
    <text evidence="1">The sequence shown here is derived from an EMBL/GenBank/DDBJ whole genome shotgun (WGS) entry which is preliminary data.</text>
</comment>
<name>A0AAW2IND8_9LAMI</name>
<reference evidence="1" key="2">
    <citation type="journal article" date="2024" name="Plant">
        <title>Genomic evolution and insights into agronomic trait innovations of Sesamum species.</title>
        <authorList>
            <person name="Miao H."/>
            <person name="Wang L."/>
            <person name="Qu L."/>
            <person name="Liu H."/>
            <person name="Sun Y."/>
            <person name="Le M."/>
            <person name="Wang Q."/>
            <person name="Wei S."/>
            <person name="Zheng Y."/>
            <person name="Lin W."/>
            <person name="Duan Y."/>
            <person name="Cao H."/>
            <person name="Xiong S."/>
            <person name="Wang X."/>
            <person name="Wei L."/>
            <person name="Li C."/>
            <person name="Ma Q."/>
            <person name="Ju M."/>
            <person name="Zhao R."/>
            <person name="Li G."/>
            <person name="Mu C."/>
            <person name="Tian Q."/>
            <person name="Mei H."/>
            <person name="Zhang T."/>
            <person name="Gao T."/>
            <person name="Zhang H."/>
        </authorList>
    </citation>
    <scope>NUCLEOTIDE SEQUENCE</scope>
    <source>
        <strain evidence="1">G01</strain>
    </source>
</reference>